<organism evidence="3 4">
    <name type="scientific">Actinomadura sediminis</name>
    <dbReference type="NCBI Taxonomy" id="1038904"/>
    <lineage>
        <taxon>Bacteria</taxon>
        <taxon>Bacillati</taxon>
        <taxon>Actinomycetota</taxon>
        <taxon>Actinomycetes</taxon>
        <taxon>Streptosporangiales</taxon>
        <taxon>Thermomonosporaceae</taxon>
        <taxon>Actinomadura</taxon>
    </lineage>
</organism>
<reference evidence="4" key="1">
    <citation type="journal article" date="2019" name="Int. J. Syst. Evol. Microbiol.">
        <title>The Global Catalogue of Microorganisms (GCM) 10K type strain sequencing project: providing services to taxonomists for standard genome sequencing and annotation.</title>
        <authorList>
            <consortium name="The Broad Institute Genomics Platform"/>
            <consortium name="The Broad Institute Genome Sequencing Center for Infectious Disease"/>
            <person name="Wu L."/>
            <person name="Ma J."/>
        </authorList>
    </citation>
    <scope>NUCLEOTIDE SEQUENCE [LARGE SCALE GENOMIC DNA]</scope>
    <source>
        <strain evidence="4">JCM 31202</strain>
    </source>
</reference>
<evidence type="ECO:0000259" key="2">
    <source>
        <dbReference type="Pfam" id="PF13480"/>
    </source>
</evidence>
<gene>
    <name evidence="3" type="ORF">ACFQ11_34245</name>
</gene>
<feature type="domain" description="BioF2-like acetyltransferase" evidence="2">
    <location>
        <begin position="198"/>
        <end position="335"/>
    </location>
</feature>
<dbReference type="EMBL" id="JBHTJA010000138">
    <property type="protein sequence ID" value="MFD0905478.1"/>
    <property type="molecule type" value="Genomic_DNA"/>
</dbReference>
<evidence type="ECO:0000313" key="3">
    <source>
        <dbReference type="EMBL" id="MFD0905478.1"/>
    </source>
</evidence>
<evidence type="ECO:0000256" key="1">
    <source>
        <dbReference type="SAM" id="MobiDB-lite"/>
    </source>
</evidence>
<sequence length="381" mass="41915">MRAPGRVRPGRATVTATRARERREAPGWTAEVRRDDAALTALAADLRDLYRRCPAATPFQAYEWIRPWWDEYGTPGRLRLATVRRGGRLVAAAPLALVRRAGLPVLVPLAAPQSDVTDLLLDPAHADAAAPRLARALLADPGWSALDLPEVRPGAAAHRLARHWPGRAWRTPSSICLELPDADVSGVLARLPGRAAGKTRARLRKIDRRGVTVRPVPAAEVPGAVRELLDLHVRQWHGRPVNPEHTRDRFRRHLAAAAHGLARDGGAAVLQYHWDDRLVAADLVLIGHRFAGAYLYGALPELRDHVDVGLMLLREALTAADGRGLSLLRGEESYKLKWRPDPVRNERLILARTRTAPAYAALARTRAALAAHRHDTPHPDA</sequence>
<dbReference type="InterPro" id="IPR038740">
    <property type="entry name" value="BioF2-like_GNAT_dom"/>
</dbReference>
<feature type="compositionally biased region" description="Low complexity" evidence="1">
    <location>
        <begin position="1"/>
        <end position="17"/>
    </location>
</feature>
<feature type="region of interest" description="Disordered" evidence="1">
    <location>
        <begin position="1"/>
        <end position="24"/>
    </location>
</feature>
<protein>
    <submittedName>
        <fullName evidence="3">GNAT family N-acetyltransferase</fullName>
    </submittedName>
</protein>
<dbReference type="InterPro" id="IPR016181">
    <property type="entry name" value="Acyl_CoA_acyltransferase"/>
</dbReference>
<keyword evidence="4" id="KW-1185">Reference proteome</keyword>
<name>A0ABW3EYD0_9ACTN</name>
<proteinExistence type="predicted"/>
<comment type="caution">
    <text evidence="3">The sequence shown here is derived from an EMBL/GenBank/DDBJ whole genome shotgun (WGS) entry which is preliminary data.</text>
</comment>
<evidence type="ECO:0000313" key="4">
    <source>
        <dbReference type="Proteomes" id="UP001596972"/>
    </source>
</evidence>
<accession>A0ABW3EYD0</accession>
<dbReference type="Pfam" id="PF13480">
    <property type="entry name" value="Acetyltransf_6"/>
    <property type="match status" value="1"/>
</dbReference>
<dbReference type="Proteomes" id="UP001596972">
    <property type="component" value="Unassembled WGS sequence"/>
</dbReference>
<dbReference type="SUPFAM" id="SSF55729">
    <property type="entry name" value="Acyl-CoA N-acyltransferases (Nat)"/>
    <property type="match status" value="1"/>
</dbReference>
<dbReference type="RefSeq" id="WP_378306439.1">
    <property type="nucleotide sequence ID" value="NZ_JBHTJA010000138.1"/>
</dbReference>